<name>A0ABS7PWQ1_9SPHN</name>
<evidence type="ECO:0000313" key="2">
    <source>
        <dbReference type="Proteomes" id="UP000706039"/>
    </source>
</evidence>
<accession>A0ABS7PWQ1</accession>
<comment type="caution">
    <text evidence="1">The sequence shown here is derived from an EMBL/GenBank/DDBJ whole genome shotgun (WGS) entry which is preliminary data.</text>
</comment>
<organism evidence="1 2">
    <name type="scientific">Sphingomonas colocasiae</name>
    <dbReference type="NCBI Taxonomy" id="1848973"/>
    <lineage>
        <taxon>Bacteria</taxon>
        <taxon>Pseudomonadati</taxon>
        <taxon>Pseudomonadota</taxon>
        <taxon>Alphaproteobacteria</taxon>
        <taxon>Sphingomonadales</taxon>
        <taxon>Sphingomonadaceae</taxon>
        <taxon>Sphingomonas</taxon>
    </lineage>
</organism>
<evidence type="ECO:0000313" key="1">
    <source>
        <dbReference type="EMBL" id="MBY8825789.1"/>
    </source>
</evidence>
<protein>
    <submittedName>
        <fullName evidence="1">Uncharacterized protein</fullName>
    </submittedName>
</protein>
<dbReference type="EMBL" id="JAINVV010000013">
    <property type="protein sequence ID" value="MBY8825789.1"/>
    <property type="molecule type" value="Genomic_DNA"/>
</dbReference>
<gene>
    <name evidence="1" type="ORF">K7G82_26035</name>
</gene>
<dbReference type="Proteomes" id="UP000706039">
    <property type="component" value="Unassembled WGS sequence"/>
</dbReference>
<proteinExistence type="predicted"/>
<sequence length="63" mass="7495">MHMLRRIERHLRRFNVAPTRFGRDAAGDPRLVIDLRNGREPGPRMVARITHFLDRREAESKMD</sequence>
<keyword evidence="2" id="KW-1185">Reference proteome</keyword>
<reference evidence="1 2" key="1">
    <citation type="submission" date="2021-08" db="EMBL/GenBank/DDBJ databases">
        <authorList>
            <person name="Tuo L."/>
        </authorList>
    </citation>
    <scope>NUCLEOTIDE SEQUENCE [LARGE SCALE GENOMIC DNA]</scope>
    <source>
        <strain evidence="1 2">JCM 31229</strain>
    </source>
</reference>